<accession>A0AA86V4X7</accession>
<gene>
    <name evidence="2" type="ORF">HINF_LOCUS30723</name>
    <name evidence="1" type="ORF">HINF_LOCUS44553</name>
</gene>
<evidence type="ECO:0000313" key="3">
    <source>
        <dbReference type="Proteomes" id="UP001642409"/>
    </source>
</evidence>
<reference evidence="1" key="1">
    <citation type="submission" date="2023-06" db="EMBL/GenBank/DDBJ databases">
        <authorList>
            <person name="Kurt Z."/>
        </authorList>
    </citation>
    <scope>NUCLEOTIDE SEQUENCE</scope>
</reference>
<dbReference type="AlphaFoldDB" id="A0AA86V4X7"/>
<dbReference type="EMBL" id="CATOUU010000880">
    <property type="protein sequence ID" value="CAI9956908.1"/>
    <property type="molecule type" value="Genomic_DNA"/>
</dbReference>
<dbReference type="Proteomes" id="UP001642409">
    <property type="component" value="Unassembled WGS sequence"/>
</dbReference>
<organism evidence="1">
    <name type="scientific">Hexamita inflata</name>
    <dbReference type="NCBI Taxonomy" id="28002"/>
    <lineage>
        <taxon>Eukaryota</taxon>
        <taxon>Metamonada</taxon>
        <taxon>Diplomonadida</taxon>
        <taxon>Hexamitidae</taxon>
        <taxon>Hexamitinae</taxon>
        <taxon>Hexamita</taxon>
    </lineage>
</organism>
<dbReference type="EMBL" id="CAXDID020000101">
    <property type="protein sequence ID" value="CAL6026183.1"/>
    <property type="molecule type" value="Genomic_DNA"/>
</dbReference>
<name>A0AA86V4X7_9EUKA</name>
<evidence type="ECO:0000313" key="2">
    <source>
        <dbReference type="EMBL" id="CAL6026183.1"/>
    </source>
</evidence>
<protein>
    <submittedName>
        <fullName evidence="2">Hypothetical_protein</fullName>
    </submittedName>
</protein>
<reference evidence="2 3" key="2">
    <citation type="submission" date="2024-07" db="EMBL/GenBank/DDBJ databases">
        <authorList>
            <person name="Akdeniz Z."/>
        </authorList>
    </citation>
    <scope>NUCLEOTIDE SEQUENCE [LARGE SCALE GENOMIC DNA]</scope>
</reference>
<proteinExistence type="predicted"/>
<sequence length="148" mass="17404">MNIPQPLSQIVNKHIDSSSTDKNVSSFFRKDEQSVSLNNYDELAFKIKTQIIQIRSQLKITEELKMKTKMIFKRIKDLFQKQVETCASSQFKFVVVKDLIEQLFQQVCGRRLIELRGLFYVINFVETKQCQACQYFHFAPNKNNANNE</sequence>
<comment type="caution">
    <text evidence="1">The sequence shown here is derived from an EMBL/GenBank/DDBJ whole genome shotgun (WGS) entry which is preliminary data.</text>
</comment>
<keyword evidence="3" id="KW-1185">Reference proteome</keyword>
<evidence type="ECO:0000313" key="1">
    <source>
        <dbReference type="EMBL" id="CAI9956908.1"/>
    </source>
</evidence>